<dbReference type="GO" id="GO:0006935">
    <property type="term" value="P:chemotaxis"/>
    <property type="evidence" value="ECO:0007669"/>
    <property type="project" value="UniProtKB-KW"/>
</dbReference>
<keyword evidence="12" id="KW-0969">Cilium</keyword>
<evidence type="ECO:0000256" key="8">
    <source>
        <dbReference type="ARBA" id="ARBA00022927"/>
    </source>
</evidence>
<dbReference type="Pfam" id="PF02050">
    <property type="entry name" value="FliJ"/>
    <property type="match status" value="1"/>
</dbReference>
<evidence type="ECO:0000256" key="7">
    <source>
        <dbReference type="ARBA" id="ARBA00022795"/>
    </source>
</evidence>
<proteinExistence type="inferred from homology"/>
<dbReference type="STRING" id="1082479.SAMN05216241_101472"/>
<keyword evidence="9" id="KW-0472">Membrane</keyword>
<accession>A0A1G7M3H1</accession>
<name>A0A1G7M3H1_9PROT</name>
<keyword evidence="13" id="KW-1185">Reference proteome</keyword>
<comment type="subcellular location">
    <subcellularLocation>
        <location evidence="1">Cell membrane</location>
        <topology evidence="1">Peripheral membrane protein</topology>
        <orientation evidence="1">Cytoplasmic side</orientation>
    </subcellularLocation>
</comment>
<evidence type="ECO:0000256" key="5">
    <source>
        <dbReference type="ARBA" id="ARBA00022475"/>
    </source>
</evidence>
<keyword evidence="8" id="KW-0653">Protein transport</keyword>
<dbReference type="EMBL" id="FNCE01000001">
    <property type="protein sequence ID" value="SDF56378.1"/>
    <property type="molecule type" value="Genomic_DNA"/>
</dbReference>
<evidence type="ECO:0000256" key="10">
    <source>
        <dbReference type="ARBA" id="ARBA00023225"/>
    </source>
</evidence>
<dbReference type="GO" id="GO:0071973">
    <property type="term" value="P:bacterial-type flagellum-dependent cell motility"/>
    <property type="evidence" value="ECO:0007669"/>
    <property type="project" value="InterPro"/>
</dbReference>
<evidence type="ECO:0000256" key="2">
    <source>
        <dbReference type="ARBA" id="ARBA00010004"/>
    </source>
</evidence>
<evidence type="ECO:0000256" key="4">
    <source>
        <dbReference type="ARBA" id="ARBA00022448"/>
    </source>
</evidence>
<protein>
    <recommendedName>
        <fullName evidence="3">Flagellar FliJ protein</fullName>
    </recommendedName>
</protein>
<dbReference type="RefSeq" id="WP_090018487.1">
    <property type="nucleotide sequence ID" value="NZ_FNCE01000001.1"/>
</dbReference>
<dbReference type="GO" id="GO:0015031">
    <property type="term" value="P:protein transport"/>
    <property type="evidence" value="ECO:0007669"/>
    <property type="project" value="UniProtKB-KW"/>
</dbReference>
<evidence type="ECO:0000256" key="11">
    <source>
        <dbReference type="SAM" id="MobiDB-lite"/>
    </source>
</evidence>
<dbReference type="Proteomes" id="UP000199415">
    <property type="component" value="Unassembled WGS sequence"/>
</dbReference>
<keyword evidence="4" id="KW-0813">Transport</keyword>
<feature type="compositionally biased region" description="Basic and acidic residues" evidence="11">
    <location>
        <begin position="106"/>
        <end position="126"/>
    </location>
</feature>
<dbReference type="Gene3D" id="1.10.287.1700">
    <property type="match status" value="1"/>
</dbReference>
<dbReference type="GO" id="GO:0009288">
    <property type="term" value="C:bacterial-type flagellum"/>
    <property type="evidence" value="ECO:0007669"/>
    <property type="project" value="InterPro"/>
</dbReference>
<dbReference type="GO" id="GO:0044781">
    <property type="term" value="P:bacterial-type flagellum organization"/>
    <property type="evidence" value="ECO:0007669"/>
    <property type="project" value="UniProtKB-KW"/>
</dbReference>
<dbReference type="InterPro" id="IPR053716">
    <property type="entry name" value="Flag_assembly_chemotaxis_eff"/>
</dbReference>
<organism evidence="12 13">
    <name type="scientific">Limimonas halophila</name>
    <dbReference type="NCBI Taxonomy" id="1082479"/>
    <lineage>
        <taxon>Bacteria</taxon>
        <taxon>Pseudomonadati</taxon>
        <taxon>Pseudomonadota</taxon>
        <taxon>Alphaproteobacteria</taxon>
        <taxon>Rhodospirillales</taxon>
        <taxon>Rhodovibrionaceae</taxon>
        <taxon>Limimonas</taxon>
    </lineage>
</organism>
<keyword evidence="5" id="KW-1003">Cell membrane</keyword>
<keyword evidence="7" id="KW-1005">Bacterial flagellum biogenesis</keyword>
<gene>
    <name evidence="12" type="ORF">SAMN05216241_101472</name>
</gene>
<sequence length="139" mass="16423">MTALSELVRISRWHLDEKRQKLGDLERLADRLRDDLRKLDDTIAHEQRVVQEDPSARETYSAYIKAEMERRGRLEQSIANVQSEIESAREEVAEAFRELKKYEMAKANQDQRETERLKKAEEKQMDEIGLQLHQRNNSG</sequence>
<keyword evidence="12" id="KW-0282">Flagellum</keyword>
<dbReference type="GO" id="GO:0005886">
    <property type="term" value="C:plasma membrane"/>
    <property type="evidence" value="ECO:0007669"/>
    <property type="project" value="UniProtKB-SubCell"/>
</dbReference>
<evidence type="ECO:0000256" key="3">
    <source>
        <dbReference type="ARBA" id="ARBA00020392"/>
    </source>
</evidence>
<keyword evidence="12" id="KW-0966">Cell projection</keyword>
<evidence type="ECO:0000313" key="12">
    <source>
        <dbReference type="EMBL" id="SDF56378.1"/>
    </source>
</evidence>
<evidence type="ECO:0000313" key="13">
    <source>
        <dbReference type="Proteomes" id="UP000199415"/>
    </source>
</evidence>
<dbReference type="AlphaFoldDB" id="A0A1G7M3H1"/>
<reference evidence="12 13" key="1">
    <citation type="submission" date="2016-10" db="EMBL/GenBank/DDBJ databases">
        <authorList>
            <person name="de Groot N.N."/>
        </authorList>
    </citation>
    <scope>NUCLEOTIDE SEQUENCE [LARGE SCALE GENOMIC DNA]</scope>
    <source>
        <strain evidence="12 13">DSM 25584</strain>
    </source>
</reference>
<keyword evidence="10" id="KW-1006">Bacterial flagellum protein export</keyword>
<keyword evidence="6" id="KW-0145">Chemotaxis</keyword>
<evidence type="ECO:0000256" key="6">
    <source>
        <dbReference type="ARBA" id="ARBA00022500"/>
    </source>
</evidence>
<evidence type="ECO:0000256" key="1">
    <source>
        <dbReference type="ARBA" id="ARBA00004413"/>
    </source>
</evidence>
<dbReference type="OrthoDB" id="7273723at2"/>
<dbReference type="InterPro" id="IPR012823">
    <property type="entry name" value="Flagell_FliJ"/>
</dbReference>
<feature type="region of interest" description="Disordered" evidence="11">
    <location>
        <begin position="106"/>
        <end position="139"/>
    </location>
</feature>
<evidence type="ECO:0000256" key="9">
    <source>
        <dbReference type="ARBA" id="ARBA00023136"/>
    </source>
</evidence>
<comment type="similarity">
    <text evidence="2">Belongs to the FliJ family.</text>
</comment>